<proteinExistence type="predicted"/>
<dbReference type="GO" id="GO:0008168">
    <property type="term" value="F:methyltransferase activity"/>
    <property type="evidence" value="ECO:0007669"/>
    <property type="project" value="UniProtKB-KW"/>
</dbReference>
<dbReference type="Pfam" id="PF13649">
    <property type="entry name" value="Methyltransf_25"/>
    <property type="match status" value="1"/>
</dbReference>
<sequence>MTTTNTAGNPHLTRAYAVTSPEENKALYEDWAATYNADVLDASQEYVAPALAVQAVVSAGGNTAGTILDAGCGTGFVGIALSQAGAKTIDGLDLSPSMLKIARELGVYRALDTADLSKKIEKESHAYDVVTCVGTLTHGHVGPDPALKEFVRVAKKGGVVVATVLDDIWVSGGYKKEVERLAEREVEVVGTEKVDYRKGANVSCRMVVMKKR</sequence>
<dbReference type="PANTHER" id="PTHR43591:SF110">
    <property type="entry name" value="RHODANESE DOMAIN-CONTAINING PROTEIN"/>
    <property type="match status" value="1"/>
</dbReference>
<organism evidence="2 3">
    <name type="scientific">Pseudovirgaria hyperparasitica</name>
    <dbReference type="NCBI Taxonomy" id="470096"/>
    <lineage>
        <taxon>Eukaryota</taxon>
        <taxon>Fungi</taxon>
        <taxon>Dikarya</taxon>
        <taxon>Ascomycota</taxon>
        <taxon>Pezizomycotina</taxon>
        <taxon>Dothideomycetes</taxon>
        <taxon>Dothideomycetes incertae sedis</taxon>
        <taxon>Acrospermales</taxon>
        <taxon>Acrospermaceae</taxon>
        <taxon>Pseudovirgaria</taxon>
    </lineage>
</organism>
<keyword evidence="2" id="KW-0489">Methyltransferase</keyword>
<dbReference type="GeneID" id="54482328"/>
<dbReference type="RefSeq" id="XP_033599766.1">
    <property type="nucleotide sequence ID" value="XM_033741274.1"/>
</dbReference>
<dbReference type="Proteomes" id="UP000799437">
    <property type="component" value="Unassembled WGS sequence"/>
</dbReference>
<protein>
    <submittedName>
        <fullName evidence="2">S-adenosyl-L-methionine-dependent methyltransferase</fullName>
    </submittedName>
</protein>
<dbReference type="GO" id="GO:0032259">
    <property type="term" value="P:methylation"/>
    <property type="evidence" value="ECO:0007669"/>
    <property type="project" value="UniProtKB-KW"/>
</dbReference>
<keyword evidence="2" id="KW-0808">Transferase</keyword>
<keyword evidence="3" id="KW-1185">Reference proteome</keyword>
<dbReference type="AlphaFoldDB" id="A0A6A6W434"/>
<dbReference type="OrthoDB" id="66144at2759"/>
<name>A0A6A6W434_9PEZI</name>
<dbReference type="InterPro" id="IPR029063">
    <property type="entry name" value="SAM-dependent_MTases_sf"/>
</dbReference>
<dbReference type="PANTHER" id="PTHR43591">
    <property type="entry name" value="METHYLTRANSFERASE"/>
    <property type="match status" value="1"/>
</dbReference>
<evidence type="ECO:0000313" key="3">
    <source>
        <dbReference type="Proteomes" id="UP000799437"/>
    </source>
</evidence>
<evidence type="ECO:0000259" key="1">
    <source>
        <dbReference type="Pfam" id="PF13649"/>
    </source>
</evidence>
<accession>A0A6A6W434</accession>
<dbReference type="Gene3D" id="3.40.50.150">
    <property type="entry name" value="Vaccinia Virus protein VP39"/>
    <property type="match status" value="1"/>
</dbReference>
<reference evidence="2" key="1">
    <citation type="journal article" date="2020" name="Stud. Mycol.">
        <title>101 Dothideomycetes genomes: a test case for predicting lifestyles and emergence of pathogens.</title>
        <authorList>
            <person name="Haridas S."/>
            <person name="Albert R."/>
            <person name="Binder M."/>
            <person name="Bloem J."/>
            <person name="Labutti K."/>
            <person name="Salamov A."/>
            <person name="Andreopoulos B."/>
            <person name="Baker S."/>
            <person name="Barry K."/>
            <person name="Bills G."/>
            <person name="Bluhm B."/>
            <person name="Cannon C."/>
            <person name="Castanera R."/>
            <person name="Culley D."/>
            <person name="Daum C."/>
            <person name="Ezra D."/>
            <person name="Gonzalez J."/>
            <person name="Henrissat B."/>
            <person name="Kuo A."/>
            <person name="Liang C."/>
            <person name="Lipzen A."/>
            <person name="Lutzoni F."/>
            <person name="Magnuson J."/>
            <person name="Mondo S."/>
            <person name="Nolan M."/>
            <person name="Ohm R."/>
            <person name="Pangilinan J."/>
            <person name="Park H.-J."/>
            <person name="Ramirez L."/>
            <person name="Alfaro M."/>
            <person name="Sun H."/>
            <person name="Tritt A."/>
            <person name="Yoshinaga Y."/>
            <person name="Zwiers L.-H."/>
            <person name="Turgeon B."/>
            <person name="Goodwin S."/>
            <person name="Spatafora J."/>
            <person name="Crous P."/>
            <person name="Grigoriev I."/>
        </authorList>
    </citation>
    <scope>NUCLEOTIDE SEQUENCE</scope>
    <source>
        <strain evidence="2">CBS 121739</strain>
    </source>
</reference>
<dbReference type="EMBL" id="ML996573">
    <property type="protein sequence ID" value="KAF2757315.1"/>
    <property type="molecule type" value="Genomic_DNA"/>
</dbReference>
<feature type="domain" description="Methyltransferase" evidence="1">
    <location>
        <begin position="67"/>
        <end position="158"/>
    </location>
</feature>
<gene>
    <name evidence="2" type="ORF">EJ05DRAFT_386370</name>
</gene>
<dbReference type="SUPFAM" id="SSF53335">
    <property type="entry name" value="S-adenosyl-L-methionine-dependent methyltransferases"/>
    <property type="match status" value="1"/>
</dbReference>
<dbReference type="InterPro" id="IPR041698">
    <property type="entry name" value="Methyltransf_25"/>
</dbReference>
<evidence type="ECO:0000313" key="2">
    <source>
        <dbReference type="EMBL" id="KAF2757315.1"/>
    </source>
</evidence>
<dbReference type="CDD" id="cd02440">
    <property type="entry name" value="AdoMet_MTases"/>
    <property type="match status" value="1"/>
</dbReference>